<keyword evidence="3 6" id="KW-0460">Magnesium</keyword>
<dbReference type="Gene3D" id="3.30.390.10">
    <property type="entry name" value="Enolase-like, N-terminal domain"/>
    <property type="match status" value="1"/>
</dbReference>
<keyword evidence="4 7" id="KW-0413">Isomerase</keyword>
<feature type="domain" description="Mandelate racemase/muconate lactonizing enzyme C-terminal" evidence="8">
    <location>
        <begin position="136"/>
        <end position="227"/>
    </location>
</feature>
<dbReference type="eggNOG" id="COG4948">
    <property type="taxonomic scope" value="Bacteria"/>
</dbReference>
<dbReference type="InterPro" id="IPR034593">
    <property type="entry name" value="DgoD-like"/>
</dbReference>
<dbReference type="Proteomes" id="UP000027037">
    <property type="component" value="Unassembled WGS sequence"/>
</dbReference>
<accession>A0A062U501</accession>
<dbReference type="CDD" id="cd03319">
    <property type="entry name" value="L-Ala-DL-Glu_epimerase"/>
    <property type="match status" value="1"/>
</dbReference>
<dbReference type="EC" id="5.1.1.-" evidence="7"/>
<evidence type="ECO:0000256" key="3">
    <source>
        <dbReference type="ARBA" id="ARBA00022842"/>
    </source>
</evidence>
<dbReference type="PANTHER" id="PTHR48080:SF3">
    <property type="entry name" value="ENOLASE SUPERFAMILY MEMBER DDB_G0284701"/>
    <property type="match status" value="1"/>
</dbReference>
<dbReference type="Gene3D" id="3.20.20.120">
    <property type="entry name" value="Enolase-like C-terminal domain"/>
    <property type="match status" value="1"/>
</dbReference>
<feature type="binding site" evidence="6">
    <location>
        <position position="229"/>
    </location>
    <ligand>
        <name>Mg(2+)</name>
        <dbReference type="ChEBI" id="CHEBI:18420"/>
    </ligand>
</feature>
<dbReference type="SFLD" id="SFLDG00180">
    <property type="entry name" value="muconate_cycloisomerase"/>
    <property type="match status" value="1"/>
</dbReference>
<evidence type="ECO:0000313" key="9">
    <source>
        <dbReference type="EMBL" id="KCZ53382.1"/>
    </source>
</evidence>
<feature type="active site" description="Proton acceptor; specific for (R)-substrate epimerization" evidence="5">
    <location>
        <position position="155"/>
    </location>
</feature>
<keyword evidence="2 6" id="KW-0479">Metal-binding</keyword>
<evidence type="ECO:0000256" key="5">
    <source>
        <dbReference type="PIRSR" id="PIRSR634603-1"/>
    </source>
</evidence>
<dbReference type="PATRIC" id="fig|1280946.3.peg.2697"/>
<name>A0A062U501_9PROT</name>
<sequence>MDIGVKYDVSIHRAVWPFITSFRISGKEFRLSETVVLEIGCNGKIGRGEGVGVYYLDDTVETIQSELERVRSDIERGITLEEAQELLPPGGARNALDCALWDLEAQRTGKSIWELTGITPKAETQTVYTIGIEETPEEMGRKAGEASAYPILKIKLDAKQPVERLAAIRSARPDATLVVDANQGFSADQLEKILPDIAELGVAMLEQPLPRGGDEALENIVSPIDICADESCLHTGELPAALSKYSMINIKLDKAGGLTNAMQLARMAREAGKKVMVGNMSGTSLSMCPSFVIAQLCDFVDIDGPLLLKSDYLGGLSYSGAQVTAPNSGFWGNIHKSIDSAQAK</sequence>
<dbReference type="InterPro" id="IPR034603">
    <property type="entry name" value="Dipeptide_epimerase"/>
</dbReference>
<dbReference type="EMBL" id="AWFF01000054">
    <property type="protein sequence ID" value="KCZ53382.1"/>
    <property type="molecule type" value="Genomic_DNA"/>
</dbReference>
<keyword evidence="10" id="KW-1185">Reference proteome</keyword>
<dbReference type="InterPro" id="IPR013342">
    <property type="entry name" value="Mandelate_racemase_C"/>
</dbReference>
<protein>
    <recommendedName>
        <fullName evidence="7">Dipeptide epimerase</fullName>
        <ecNumber evidence="7">5.1.1.-</ecNumber>
    </recommendedName>
</protein>
<dbReference type="InterPro" id="IPR036849">
    <property type="entry name" value="Enolase-like_C_sf"/>
</dbReference>
<comment type="similarity">
    <text evidence="1 7">Belongs to the mandelate racemase/muconate lactonizing enzyme family.</text>
</comment>
<evidence type="ECO:0000256" key="7">
    <source>
        <dbReference type="RuleBase" id="RU366006"/>
    </source>
</evidence>
<dbReference type="PROSITE" id="PS00909">
    <property type="entry name" value="MR_MLE_2"/>
    <property type="match status" value="1"/>
</dbReference>
<dbReference type="GO" id="GO:0016855">
    <property type="term" value="F:racemase and epimerase activity, acting on amino acids and derivatives"/>
    <property type="evidence" value="ECO:0007669"/>
    <property type="project" value="UniProtKB-UniRule"/>
</dbReference>
<dbReference type="AlphaFoldDB" id="A0A062U501"/>
<dbReference type="SFLD" id="SFLDS00001">
    <property type="entry name" value="Enolase"/>
    <property type="match status" value="1"/>
</dbReference>
<dbReference type="SFLD" id="SFLDF00010">
    <property type="entry name" value="dipeptide_epimerase"/>
    <property type="match status" value="1"/>
</dbReference>
<feature type="active site" description="Proton acceptor; specific for (S)-substrate epimerization" evidence="5">
    <location>
        <position position="251"/>
    </location>
</feature>
<feature type="binding site" evidence="6">
    <location>
        <position position="180"/>
    </location>
    <ligand>
        <name>Mg(2+)</name>
        <dbReference type="ChEBI" id="CHEBI:18420"/>
    </ligand>
</feature>
<dbReference type="InterPro" id="IPR013341">
    <property type="entry name" value="Mandelate_racemase_N_dom"/>
</dbReference>
<dbReference type="STRING" id="1280946.HY29_03940"/>
<dbReference type="Pfam" id="PF13378">
    <property type="entry name" value="MR_MLE_C"/>
    <property type="match status" value="1"/>
</dbReference>
<evidence type="ECO:0000256" key="4">
    <source>
        <dbReference type="ARBA" id="ARBA00023235"/>
    </source>
</evidence>
<comment type="cofactor">
    <cofactor evidence="6 7">
        <name>Mg(2+)</name>
        <dbReference type="ChEBI" id="CHEBI:18420"/>
    </cofactor>
    <text evidence="6 7">Binds 1 Mg(2+) ion per subunit.</text>
</comment>
<feature type="binding site" evidence="6">
    <location>
        <position position="206"/>
    </location>
    <ligand>
        <name>Mg(2+)</name>
        <dbReference type="ChEBI" id="CHEBI:18420"/>
    </ligand>
</feature>
<dbReference type="SUPFAM" id="SSF54826">
    <property type="entry name" value="Enolase N-terminal domain-like"/>
    <property type="match status" value="1"/>
</dbReference>
<dbReference type="Pfam" id="PF02746">
    <property type="entry name" value="MR_MLE_N"/>
    <property type="match status" value="1"/>
</dbReference>
<dbReference type="InterPro" id="IPR029017">
    <property type="entry name" value="Enolase-like_N"/>
</dbReference>
<dbReference type="InterPro" id="IPR029065">
    <property type="entry name" value="Enolase_C-like"/>
</dbReference>
<comment type="caution">
    <text evidence="9">The sequence shown here is derived from an EMBL/GenBank/DDBJ whole genome shotgun (WGS) entry which is preliminary data.</text>
</comment>
<evidence type="ECO:0000256" key="2">
    <source>
        <dbReference type="ARBA" id="ARBA00022723"/>
    </source>
</evidence>
<evidence type="ECO:0000256" key="6">
    <source>
        <dbReference type="PIRSR" id="PIRSR634603-3"/>
    </source>
</evidence>
<proteinExistence type="inferred from homology"/>
<evidence type="ECO:0000259" key="8">
    <source>
        <dbReference type="SMART" id="SM00922"/>
    </source>
</evidence>
<dbReference type="InterPro" id="IPR018110">
    <property type="entry name" value="Mandel_Rmase/mucon_lact_enz_CS"/>
</dbReference>
<organism evidence="9 10">
    <name type="scientific">Hyphomonas beringensis</name>
    <dbReference type="NCBI Taxonomy" id="1280946"/>
    <lineage>
        <taxon>Bacteria</taxon>
        <taxon>Pseudomonadati</taxon>
        <taxon>Pseudomonadota</taxon>
        <taxon>Alphaproteobacteria</taxon>
        <taxon>Hyphomonadales</taxon>
        <taxon>Hyphomonadaceae</taxon>
        <taxon>Hyphomonas</taxon>
    </lineage>
</organism>
<gene>
    <name evidence="9" type="ORF">HY29_03940</name>
</gene>
<dbReference type="PANTHER" id="PTHR48080">
    <property type="entry name" value="D-GALACTONATE DEHYDRATASE-RELATED"/>
    <property type="match status" value="1"/>
</dbReference>
<evidence type="ECO:0000313" key="10">
    <source>
        <dbReference type="Proteomes" id="UP000027037"/>
    </source>
</evidence>
<dbReference type="GO" id="GO:0000287">
    <property type="term" value="F:magnesium ion binding"/>
    <property type="evidence" value="ECO:0007669"/>
    <property type="project" value="UniProtKB-ARBA"/>
</dbReference>
<dbReference type="SUPFAM" id="SSF51604">
    <property type="entry name" value="Enolase C-terminal domain-like"/>
    <property type="match status" value="1"/>
</dbReference>
<reference evidence="9 10" key="1">
    <citation type="journal article" date="2014" name="Antonie Van Leeuwenhoek">
        <title>Hyphomonas beringensis sp. nov. and Hyphomonas chukchiensis sp. nov., isolated from surface seawater of the Bering Sea and Chukchi Sea.</title>
        <authorList>
            <person name="Li C."/>
            <person name="Lai Q."/>
            <person name="Li G."/>
            <person name="Dong C."/>
            <person name="Wang J."/>
            <person name="Liao Y."/>
            <person name="Shao Z."/>
        </authorList>
    </citation>
    <scope>NUCLEOTIDE SEQUENCE [LARGE SCALE GENOMIC DNA]</scope>
    <source>
        <strain evidence="9 10">25B14_1</strain>
    </source>
</reference>
<evidence type="ECO:0000256" key="1">
    <source>
        <dbReference type="ARBA" id="ARBA00008031"/>
    </source>
</evidence>
<dbReference type="GO" id="GO:0009063">
    <property type="term" value="P:amino acid catabolic process"/>
    <property type="evidence" value="ECO:0007669"/>
    <property type="project" value="InterPro"/>
</dbReference>
<dbReference type="SMART" id="SM00922">
    <property type="entry name" value="MR_MLE"/>
    <property type="match status" value="1"/>
</dbReference>